<dbReference type="PROSITE" id="PS50072">
    <property type="entry name" value="CSA_PPIASE_2"/>
    <property type="match status" value="1"/>
</dbReference>
<evidence type="ECO:0000256" key="1">
    <source>
        <dbReference type="RuleBase" id="RU363019"/>
    </source>
</evidence>
<dbReference type="PANTHER" id="PTHR45625:SF6">
    <property type="entry name" value="SPLICEOSOME-ASSOCIATED PROTEIN CWC27 HOMOLOG"/>
    <property type="match status" value="1"/>
</dbReference>
<dbReference type="GO" id="GO:0003755">
    <property type="term" value="F:peptidyl-prolyl cis-trans isomerase activity"/>
    <property type="evidence" value="ECO:0007669"/>
    <property type="project" value="UniProtKB-UniRule"/>
</dbReference>
<evidence type="ECO:0000259" key="2">
    <source>
        <dbReference type="PROSITE" id="PS50072"/>
    </source>
</evidence>
<dbReference type="CDD" id="cd00317">
    <property type="entry name" value="cyclophilin"/>
    <property type="match status" value="1"/>
</dbReference>
<dbReference type="Pfam" id="PF00160">
    <property type="entry name" value="Pro_isomerase"/>
    <property type="match status" value="1"/>
</dbReference>
<evidence type="ECO:0000313" key="4">
    <source>
        <dbReference type="Proteomes" id="UP000315724"/>
    </source>
</evidence>
<dbReference type="SUPFAM" id="SSF50891">
    <property type="entry name" value="Cyclophilin-like"/>
    <property type="match status" value="1"/>
</dbReference>
<accession>A0A517QVB1</accession>
<organism evidence="3 4">
    <name type="scientific">Thalassoglobus polymorphus</name>
    <dbReference type="NCBI Taxonomy" id="2527994"/>
    <lineage>
        <taxon>Bacteria</taxon>
        <taxon>Pseudomonadati</taxon>
        <taxon>Planctomycetota</taxon>
        <taxon>Planctomycetia</taxon>
        <taxon>Planctomycetales</taxon>
        <taxon>Planctomycetaceae</taxon>
        <taxon>Thalassoglobus</taxon>
    </lineage>
</organism>
<comment type="similarity">
    <text evidence="1">Belongs to the cyclophilin-type PPIase family.</text>
</comment>
<dbReference type="EC" id="5.2.1.8" evidence="1"/>
<name>A0A517QVB1_9PLAN</name>
<dbReference type="Proteomes" id="UP000315724">
    <property type="component" value="Chromosome"/>
</dbReference>
<dbReference type="OrthoDB" id="270889at2"/>
<dbReference type="PANTHER" id="PTHR45625">
    <property type="entry name" value="PEPTIDYL-PROLYL CIS-TRANS ISOMERASE-RELATED"/>
    <property type="match status" value="1"/>
</dbReference>
<dbReference type="InterPro" id="IPR029000">
    <property type="entry name" value="Cyclophilin-like_dom_sf"/>
</dbReference>
<keyword evidence="1" id="KW-0697">Rotamase</keyword>
<feature type="signal peptide" evidence="1">
    <location>
        <begin position="1"/>
        <end position="26"/>
    </location>
</feature>
<feature type="chain" id="PRO_5022249273" description="Peptidyl-prolyl cis-trans isomerase" evidence="1">
    <location>
        <begin position="27"/>
        <end position="243"/>
    </location>
</feature>
<dbReference type="PROSITE" id="PS51257">
    <property type="entry name" value="PROKAR_LIPOPROTEIN"/>
    <property type="match status" value="1"/>
</dbReference>
<dbReference type="PRINTS" id="PR00153">
    <property type="entry name" value="CSAPPISMRASE"/>
</dbReference>
<keyword evidence="4" id="KW-1185">Reference proteome</keyword>
<dbReference type="InterPro" id="IPR044666">
    <property type="entry name" value="Cyclophilin_A-like"/>
</dbReference>
<feature type="domain" description="PPIase cyclophilin-type" evidence="2">
    <location>
        <begin position="61"/>
        <end position="190"/>
    </location>
</feature>
<reference evidence="3 4" key="1">
    <citation type="submission" date="2019-02" db="EMBL/GenBank/DDBJ databases">
        <title>Deep-cultivation of Planctomycetes and their phenomic and genomic characterization uncovers novel biology.</title>
        <authorList>
            <person name="Wiegand S."/>
            <person name="Jogler M."/>
            <person name="Boedeker C."/>
            <person name="Pinto D."/>
            <person name="Vollmers J."/>
            <person name="Rivas-Marin E."/>
            <person name="Kohn T."/>
            <person name="Peeters S.H."/>
            <person name="Heuer A."/>
            <person name="Rast P."/>
            <person name="Oberbeckmann S."/>
            <person name="Bunk B."/>
            <person name="Jeske O."/>
            <person name="Meyerdierks A."/>
            <person name="Storesund J.E."/>
            <person name="Kallscheuer N."/>
            <person name="Luecker S."/>
            <person name="Lage O.M."/>
            <person name="Pohl T."/>
            <person name="Merkel B.J."/>
            <person name="Hornburger P."/>
            <person name="Mueller R.-W."/>
            <person name="Bruemmer F."/>
            <person name="Labrenz M."/>
            <person name="Spormann A.M."/>
            <person name="Op den Camp H."/>
            <person name="Overmann J."/>
            <person name="Amann R."/>
            <person name="Jetten M.S.M."/>
            <person name="Mascher T."/>
            <person name="Medema M.H."/>
            <person name="Devos D.P."/>
            <person name="Kaster A.-K."/>
            <person name="Ovreas L."/>
            <person name="Rohde M."/>
            <person name="Galperin M.Y."/>
            <person name="Jogler C."/>
        </authorList>
    </citation>
    <scope>NUCLEOTIDE SEQUENCE [LARGE SCALE GENOMIC DNA]</scope>
    <source>
        <strain evidence="3 4">Mal48</strain>
    </source>
</reference>
<sequence length="243" mass="26580" precursor="true">MNKKLLSRFLAIPAFAFLLVSCVAEKDFDNSAFETVPPENVSSAPAEAPVPAGDVYRAKFETSQGDFVIEVHPEWAPRGAAQFKKLIEEGVFDEARFFRVVPGFMVQFGIPGDPKVSAEWRNKTIPDDPVIESNTRGMVSFATSGPNSRTSQVFITYGNHGKQGAQLDSQGFSPFGKVIEGMDIVDSINSEYGETPDQGQIQQQGNAYLNENFPKLDYIKKATILPEEVETAESADSAAKTSE</sequence>
<comment type="catalytic activity">
    <reaction evidence="1">
        <text>[protein]-peptidylproline (omega=180) = [protein]-peptidylproline (omega=0)</text>
        <dbReference type="Rhea" id="RHEA:16237"/>
        <dbReference type="Rhea" id="RHEA-COMP:10747"/>
        <dbReference type="Rhea" id="RHEA-COMP:10748"/>
        <dbReference type="ChEBI" id="CHEBI:83833"/>
        <dbReference type="ChEBI" id="CHEBI:83834"/>
        <dbReference type="EC" id="5.2.1.8"/>
    </reaction>
</comment>
<keyword evidence="1 3" id="KW-0413">Isomerase</keyword>
<comment type="function">
    <text evidence="1">PPIases accelerate the folding of proteins. It catalyzes the cis-trans isomerization of proline imidic peptide bonds in oligopeptides.</text>
</comment>
<dbReference type="KEGG" id="tpol:Mal48_48430"/>
<proteinExistence type="inferred from homology"/>
<gene>
    <name evidence="3" type="primary">ppiB_2</name>
    <name evidence="3" type="ORF">Mal48_48430</name>
</gene>
<dbReference type="AlphaFoldDB" id="A0A517QVB1"/>
<keyword evidence="1" id="KW-0732">Signal</keyword>
<dbReference type="EMBL" id="CP036267">
    <property type="protein sequence ID" value="QDT35565.1"/>
    <property type="molecule type" value="Genomic_DNA"/>
</dbReference>
<dbReference type="Gene3D" id="2.40.100.10">
    <property type="entry name" value="Cyclophilin-like"/>
    <property type="match status" value="1"/>
</dbReference>
<protein>
    <recommendedName>
        <fullName evidence="1">Peptidyl-prolyl cis-trans isomerase</fullName>
        <shortName evidence="1">PPIase</shortName>
        <ecNumber evidence="1">5.2.1.8</ecNumber>
    </recommendedName>
</protein>
<dbReference type="InterPro" id="IPR002130">
    <property type="entry name" value="Cyclophilin-type_PPIase_dom"/>
</dbReference>
<evidence type="ECO:0000313" key="3">
    <source>
        <dbReference type="EMBL" id="QDT35565.1"/>
    </source>
</evidence>
<dbReference type="RefSeq" id="WP_145205335.1">
    <property type="nucleotide sequence ID" value="NZ_CP036267.1"/>
</dbReference>